<accession>A0A5B8S0B5</accession>
<dbReference type="PANTHER" id="PTHR37946">
    <property type="entry name" value="SLL1969 PROTEIN"/>
    <property type="match status" value="1"/>
</dbReference>
<reference evidence="2 3" key="1">
    <citation type="submission" date="2019-07" db="EMBL/GenBank/DDBJ databases">
        <title>Complete genome sequence of Comamonas sp. NLF 7-7 isolated from livestock.</title>
        <authorList>
            <person name="Kim D.H."/>
            <person name="Kim J.G."/>
        </authorList>
    </citation>
    <scope>NUCLEOTIDE SEQUENCE [LARGE SCALE GENOMIC DNA]</scope>
    <source>
        <strain evidence="2 3">NLF 7-7</strain>
    </source>
</reference>
<dbReference type="InterPro" id="IPR000073">
    <property type="entry name" value="AB_hydrolase_1"/>
</dbReference>
<dbReference type="InterPro" id="IPR029058">
    <property type="entry name" value="AB_hydrolase_fold"/>
</dbReference>
<evidence type="ECO:0000313" key="2">
    <source>
        <dbReference type="EMBL" id="QEA14542.1"/>
    </source>
</evidence>
<dbReference type="Pfam" id="PF00561">
    <property type="entry name" value="Abhydrolase_1"/>
    <property type="match status" value="1"/>
</dbReference>
<protein>
    <submittedName>
        <fullName evidence="2">Permease</fullName>
    </submittedName>
</protein>
<dbReference type="SUPFAM" id="SSF53474">
    <property type="entry name" value="alpha/beta-Hydrolases"/>
    <property type="match status" value="1"/>
</dbReference>
<dbReference type="RefSeq" id="WP_146914153.1">
    <property type="nucleotide sequence ID" value="NZ_CP042344.1"/>
</dbReference>
<sequence>MTVARWQQLAVALQALLCAAALAWAWRAGWLALALTLVCLFAWLRLPLSLQFLLAARAARQAGMPPAPTAWLRAWWHEGRWAARVFGWWQPFRMQAQPDRLQSSRPGRGMVLVHGFGCNRAFWTPWLRRLRREGRACVAVNLAPPLAGIDTYAAAVEQAVRGVTEATGCTPLVVAHSMGGLAVRAWLRATPGADARVHRVVTLATPHQGTPAARWGVGANARQMRPASAWLQALAASEPAERRARFVCWHSDCDNVVYPPGAAVLAGAELHTVTEVGHVQLAFEPQVVRACFDLLQP</sequence>
<dbReference type="OrthoDB" id="275181at2"/>
<gene>
    <name evidence="2" type="ORF">FOZ74_09265</name>
</gene>
<dbReference type="Gene3D" id="3.40.50.1820">
    <property type="entry name" value="alpha/beta hydrolase"/>
    <property type="match status" value="1"/>
</dbReference>
<dbReference type="PANTHER" id="PTHR37946:SF1">
    <property type="entry name" value="SLL1969 PROTEIN"/>
    <property type="match status" value="1"/>
</dbReference>
<name>A0A5B8S0B5_9BURK</name>
<dbReference type="Proteomes" id="UP000321199">
    <property type="component" value="Chromosome"/>
</dbReference>
<feature type="domain" description="AB hydrolase-1" evidence="1">
    <location>
        <begin position="110"/>
        <end position="210"/>
    </location>
</feature>
<dbReference type="KEGG" id="cof:FOZ74_09265"/>
<dbReference type="AlphaFoldDB" id="A0A5B8S0B5"/>
<organism evidence="2 3">
    <name type="scientific">Comamonas flocculans</name>
    <dbReference type="NCBI Taxonomy" id="2597701"/>
    <lineage>
        <taxon>Bacteria</taxon>
        <taxon>Pseudomonadati</taxon>
        <taxon>Pseudomonadota</taxon>
        <taxon>Betaproteobacteria</taxon>
        <taxon>Burkholderiales</taxon>
        <taxon>Comamonadaceae</taxon>
        <taxon>Comamonas</taxon>
    </lineage>
</organism>
<dbReference type="EMBL" id="CP042344">
    <property type="protein sequence ID" value="QEA14542.1"/>
    <property type="molecule type" value="Genomic_DNA"/>
</dbReference>
<proteinExistence type="predicted"/>
<evidence type="ECO:0000313" key="3">
    <source>
        <dbReference type="Proteomes" id="UP000321199"/>
    </source>
</evidence>
<evidence type="ECO:0000259" key="1">
    <source>
        <dbReference type="Pfam" id="PF00561"/>
    </source>
</evidence>
<keyword evidence="3" id="KW-1185">Reference proteome</keyword>